<feature type="domain" description="Phospholipase C/D" evidence="1">
    <location>
        <begin position="6"/>
        <end position="174"/>
    </location>
</feature>
<evidence type="ECO:0000259" key="1">
    <source>
        <dbReference type="Pfam" id="PF00882"/>
    </source>
</evidence>
<dbReference type="AlphaFoldDB" id="A0A117J3Y6"/>
<dbReference type="OrthoDB" id="9810528at2"/>
<protein>
    <recommendedName>
        <fullName evidence="1">Phospholipase C/D domain-containing protein</fullName>
    </recommendedName>
</protein>
<dbReference type="Proteomes" id="UP000054078">
    <property type="component" value="Unassembled WGS sequence"/>
</dbReference>
<gene>
    <name evidence="2" type="ORF">AUL39_09865</name>
</gene>
<dbReference type="STRING" id="1299998.AUL39_09865"/>
<organism evidence="2 3">
    <name type="scientific">Tractidigestivibacter scatoligenes</name>
    <name type="common">Olsenella scatoligenes</name>
    <dbReference type="NCBI Taxonomy" id="1299998"/>
    <lineage>
        <taxon>Bacteria</taxon>
        <taxon>Bacillati</taxon>
        <taxon>Actinomycetota</taxon>
        <taxon>Coriobacteriia</taxon>
        <taxon>Coriobacteriales</taxon>
        <taxon>Atopobiaceae</taxon>
        <taxon>Tractidigestivibacter</taxon>
    </lineage>
</organism>
<dbReference type="Pfam" id="PF00882">
    <property type="entry name" value="Zn_dep_PLPC"/>
    <property type="match status" value="1"/>
</dbReference>
<sequence>MPDILTHDFFARDVADRAKAELPLATLDERDAFLLGSQGPDPLFYITIYPLMAKWAKVGNLMHDERPARLLSAMREAVDRLPKREKDVGSAYLAGFSCHWLLDSTVHPFVNAWAYDLTHAGVSELGPEYDGKVHMEVERDLDEAVLYRKTAKTIAEYRPFANTLRASREVLAIIDKIYFYAALWTYDKPIDPTTFSVSVGCYRTIMRLLYATREPHRNVVAALERAITGTPYSTYGALSHRVRASASSEFDNSEHRAWTNLATGVVSRDSFEDLYERALDRASAVVAAVLSRDFGDDAACALTGNLNFEGAPAPIDAPLAQVGVAAS</sequence>
<dbReference type="EMBL" id="LOJF01000011">
    <property type="protein sequence ID" value="KUH57969.1"/>
    <property type="molecule type" value="Genomic_DNA"/>
</dbReference>
<evidence type="ECO:0000313" key="3">
    <source>
        <dbReference type="Proteomes" id="UP000054078"/>
    </source>
</evidence>
<accession>A0A117J3Y6</accession>
<dbReference type="RefSeq" id="WP_059055792.1">
    <property type="nucleotide sequence ID" value="NZ_LOJF01000011.1"/>
</dbReference>
<proteinExistence type="predicted"/>
<dbReference type="InterPro" id="IPR029002">
    <property type="entry name" value="PLPC/GPLD1"/>
</dbReference>
<name>A0A117J3Y6_TRASO</name>
<comment type="caution">
    <text evidence="2">The sequence shown here is derived from an EMBL/GenBank/DDBJ whole genome shotgun (WGS) entry which is preliminary data.</text>
</comment>
<keyword evidence="3" id="KW-1185">Reference proteome</keyword>
<evidence type="ECO:0000313" key="2">
    <source>
        <dbReference type="EMBL" id="KUH57969.1"/>
    </source>
</evidence>
<reference evidence="2 3" key="1">
    <citation type="submission" date="2015-12" db="EMBL/GenBank/DDBJ databases">
        <title>Draft Genome Sequence of Olsenella scatoligenes SK9K4T; a Producer of 3-Methylindole- (skatole) and 4-Methylphenol- (p-cresol) Isolated from Pig Feces.</title>
        <authorList>
            <person name="Li X."/>
            <person name="Borg B."/>
            <person name="Canibe N."/>
        </authorList>
    </citation>
    <scope>NUCLEOTIDE SEQUENCE [LARGE SCALE GENOMIC DNA]</scope>
    <source>
        <strain evidence="2 3">SK9K4</strain>
    </source>
</reference>